<protein>
    <recommendedName>
        <fullName evidence="1">DUF6593 domain-containing protein</fullName>
    </recommendedName>
</protein>
<accession>A0A0C3BUD8</accession>
<dbReference type="Pfam" id="PF20236">
    <property type="entry name" value="DUF6593"/>
    <property type="match status" value="1"/>
</dbReference>
<evidence type="ECO:0000259" key="1">
    <source>
        <dbReference type="Pfam" id="PF20236"/>
    </source>
</evidence>
<name>A0A0C3BUD8_HEBCY</name>
<proteinExistence type="predicted"/>
<dbReference type="Proteomes" id="UP000053424">
    <property type="component" value="Unassembled WGS sequence"/>
</dbReference>
<dbReference type="OrthoDB" id="3168860at2759"/>
<dbReference type="AlphaFoldDB" id="A0A0C3BUD8"/>
<reference evidence="3" key="2">
    <citation type="submission" date="2015-01" db="EMBL/GenBank/DDBJ databases">
        <title>Evolutionary Origins and Diversification of the Mycorrhizal Mutualists.</title>
        <authorList>
            <consortium name="DOE Joint Genome Institute"/>
            <consortium name="Mycorrhizal Genomics Consortium"/>
            <person name="Kohler A."/>
            <person name="Kuo A."/>
            <person name="Nagy L.G."/>
            <person name="Floudas D."/>
            <person name="Copeland A."/>
            <person name="Barry K.W."/>
            <person name="Cichocki N."/>
            <person name="Veneault-Fourrey C."/>
            <person name="LaButti K."/>
            <person name="Lindquist E.A."/>
            <person name="Lipzen A."/>
            <person name="Lundell T."/>
            <person name="Morin E."/>
            <person name="Murat C."/>
            <person name="Riley R."/>
            <person name="Ohm R."/>
            <person name="Sun H."/>
            <person name="Tunlid A."/>
            <person name="Henrissat B."/>
            <person name="Grigoriev I.V."/>
            <person name="Hibbett D.S."/>
            <person name="Martin F."/>
        </authorList>
    </citation>
    <scope>NUCLEOTIDE SEQUENCE [LARGE SCALE GENOMIC DNA]</scope>
    <source>
        <strain evidence="3">h7</strain>
    </source>
</reference>
<evidence type="ECO:0000313" key="3">
    <source>
        <dbReference type="Proteomes" id="UP000053424"/>
    </source>
</evidence>
<dbReference type="InterPro" id="IPR046528">
    <property type="entry name" value="DUF6593"/>
</dbReference>
<organism evidence="2 3">
    <name type="scientific">Hebeloma cylindrosporum</name>
    <dbReference type="NCBI Taxonomy" id="76867"/>
    <lineage>
        <taxon>Eukaryota</taxon>
        <taxon>Fungi</taxon>
        <taxon>Dikarya</taxon>
        <taxon>Basidiomycota</taxon>
        <taxon>Agaricomycotina</taxon>
        <taxon>Agaricomycetes</taxon>
        <taxon>Agaricomycetidae</taxon>
        <taxon>Agaricales</taxon>
        <taxon>Agaricineae</taxon>
        <taxon>Hymenogastraceae</taxon>
        <taxon>Hebeloma</taxon>
    </lineage>
</organism>
<dbReference type="HOGENOM" id="CLU_132776_0_0_1"/>
<gene>
    <name evidence="2" type="ORF">M413DRAFT_449951</name>
</gene>
<sequence>MSNVYALRQYGDDPLRHHFIDHEGRAAFTIGEIDRTPNPLIRIAREAAWSQQHPNIMGPDNAYLYLGPESSSGYVVYGGNRTHIAMNFFLRPGKREGSLSRYFRCQNGKDYKWKIGSHRMECLDGRTTLATWEVSSPDQEHYATLIIKNNTGMALVTEILTSLTLNRMALALGW</sequence>
<feature type="domain" description="DUF6593" evidence="1">
    <location>
        <begin position="74"/>
        <end position="163"/>
    </location>
</feature>
<reference evidence="2 3" key="1">
    <citation type="submission" date="2014-04" db="EMBL/GenBank/DDBJ databases">
        <authorList>
            <consortium name="DOE Joint Genome Institute"/>
            <person name="Kuo A."/>
            <person name="Gay G."/>
            <person name="Dore J."/>
            <person name="Kohler A."/>
            <person name="Nagy L.G."/>
            <person name="Floudas D."/>
            <person name="Copeland A."/>
            <person name="Barry K.W."/>
            <person name="Cichocki N."/>
            <person name="Veneault-Fourrey C."/>
            <person name="LaButti K."/>
            <person name="Lindquist E.A."/>
            <person name="Lipzen A."/>
            <person name="Lundell T."/>
            <person name="Morin E."/>
            <person name="Murat C."/>
            <person name="Sun H."/>
            <person name="Tunlid A."/>
            <person name="Henrissat B."/>
            <person name="Grigoriev I.V."/>
            <person name="Hibbett D.S."/>
            <person name="Martin F."/>
            <person name="Nordberg H.P."/>
            <person name="Cantor M.N."/>
            <person name="Hua S.X."/>
        </authorList>
    </citation>
    <scope>NUCLEOTIDE SEQUENCE [LARGE SCALE GENOMIC DNA]</scope>
    <source>
        <strain evidence="3">h7</strain>
    </source>
</reference>
<dbReference type="STRING" id="686832.A0A0C3BUD8"/>
<dbReference type="EMBL" id="KN831836">
    <property type="protein sequence ID" value="KIM34996.1"/>
    <property type="molecule type" value="Genomic_DNA"/>
</dbReference>
<keyword evidence="3" id="KW-1185">Reference proteome</keyword>
<evidence type="ECO:0000313" key="2">
    <source>
        <dbReference type="EMBL" id="KIM34996.1"/>
    </source>
</evidence>